<dbReference type="eggNOG" id="ENOG502QUK9">
    <property type="taxonomic scope" value="Eukaryota"/>
</dbReference>
<dbReference type="STRING" id="1391915.U7PV59"/>
<dbReference type="SUPFAM" id="SSF51905">
    <property type="entry name" value="FAD/NAD(P)-binding domain"/>
    <property type="match status" value="1"/>
</dbReference>
<dbReference type="InterPro" id="IPR006076">
    <property type="entry name" value="FAD-dep_OxRdtase"/>
</dbReference>
<feature type="region of interest" description="Disordered" evidence="1">
    <location>
        <begin position="566"/>
        <end position="585"/>
    </location>
</feature>
<dbReference type="GO" id="GO:0005737">
    <property type="term" value="C:cytoplasm"/>
    <property type="evidence" value="ECO:0007669"/>
    <property type="project" value="TreeGrafter"/>
</dbReference>
<feature type="compositionally biased region" description="Low complexity" evidence="1">
    <location>
        <begin position="364"/>
        <end position="373"/>
    </location>
</feature>
<sequence length="646" mass="67801">MTIYEEAPKNGTAASLVTTATTHPVAGLPNDNPSRSYWLQEPSKLLLGHRTTPDLPAEVDVVVVGSGITGAFAADALLEDVGGVASATRTVLVLEAREACFGATGRNGGHCQPMVYSSASDVSDFELATFRFLQRFVAEHHIPCDWRTLAGGVHAYLDKDLFELAEALVATLRAKRPDLADQITVVTADDVRNAAANTALDDLRLRGAAGALVQRNAASVWPYKLVAWVLERLVQRHAASGAFNLQTNTPVLHVAHDPRMPSSSASPWVVGTPRGTVRARAVLLATNGYASRLLPRSLADLVVPVRAQVAALVPPDSDTKTETTQTIESAPAGVTSSSMSSSSSSANGVSRASVTVVETKDGQTTTTTTTTTTSNAPTDRLTYSYVFVGHDHGQTPSGNRDEYLVQRPFTSGTSGTSGRATATSSNGTASASAFSSSSSSSSSSGGHFIWGGGRQRASNAGVGEWRDDEVEAPVAGYLRSHLAPVLAVGGDNSRGEPPAQLEADFEWTGIMGFSRDANPWVGHVPSSESGGDGLYLAAGFSGHGMPSTSLCGRAVAGMVKRHLGWTTSSSSDSHAASGGDDNTHRDKVVVSLPLSDGGHAELPRCFLLTPERILEARRTCQPVKEADARGFLAELQHLLAARRAEP</sequence>
<feature type="domain" description="FAD dependent oxidoreductase" evidence="2">
    <location>
        <begin position="445"/>
        <end position="556"/>
    </location>
</feature>
<feature type="compositionally biased region" description="Low complexity" evidence="1">
    <location>
        <begin position="329"/>
        <end position="354"/>
    </location>
</feature>
<dbReference type="EMBL" id="KI440845">
    <property type="protein sequence ID" value="ERS99457.1"/>
    <property type="molecule type" value="Genomic_DNA"/>
</dbReference>
<evidence type="ECO:0000313" key="4">
    <source>
        <dbReference type="Proteomes" id="UP000018087"/>
    </source>
</evidence>
<dbReference type="Proteomes" id="UP000018087">
    <property type="component" value="Unassembled WGS sequence"/>
</dbReference>
<accession>U7PV59</accession>
<dbReference type="InterPro" id="IPR036188">
    <property type="entry name" value="FAD/NAD-bd_sf"/>
</dbReference>
<evidence type="ECO:0000259" key="2">
    <source>
        <dbReference type="Pfam" id="PF01266"/>
    </source>
</evidence>
<gene>
    <name evidence="3" type="ORF">HMPREF1624_04657</name>
</gene>
<dbReference type="Gene3D" id="3.30.9.10">
    <property type="entry name" value="D-Amino Acid Oxidase, subunit A, domain 2"/>
    <property type="match status" value="2"/>
</dbReference>
<protein>
    <recommendedName>
        <fullName evidence="2">FAD dependent oxidoreductase domain-containing protein</fullName>
    </recommendedName>
</protein>
<reference evidence="4" key="1">
    <citation type="journal article" date="2014" name="Genome Announc.">
        <title>Genome sequence of the pathogenic fungus Sporothrix schenckii (ATCC 58251).</title>
        <authorList>
            <person name="Cuomo C.A."/>
            <person name="Rodriguez-Del Valle N."/>
            <person name="Perez-Sanchez L."/>
            <person name="Abouelleil A."/>
            <person name="Goldberg J."/>
            <person name="Young S."/>
            <person name="Zeng Q."/>
            <person name="Birren B.W."/>
        </authorList>
    </citation>
    <scope>NUCLEOTIDE SEQUENCE [LARGE SCALE GENOMIC DNA]</scope>
    <source>
        <strain evidence="4">ATCC 58251 / de Perez 2211183</strain>
    </source>
</reference>
<proteinExistence type="predicted"/>
<feature type="compositionally biased region" description="Low complexity" evidence="1">
    <location>
        <begin position="410"/>
        <end position="446"/>
    </location>
</feature>
<feature type="domain" description="FAD dependent oxidoreductase" evidence="2">
    <location>
        <begin position="60"/>
        <end position="317"/>
    </location>
</feature>
<feature type="region of interest" description="Disordered" evidence="1">
    <location>
        <begin position="314"/>
        <end position="376"/>
    </location>
</feature>
<keyword evidence="4" id="KW-1185">Reference proteome</keyword>
<evidence type="ECO:0000256" key="1">
    <source>
        <dbReference type="SAM" id="MobiDB-lite"/>
    </source>
</evidence>
<dbReference type="Gene3D" id="3.50.50.60">
    <property type="entry name" value="FAD/NAD(P)-binding domain"/>
    <property type="match status" value="2"/>
</dbReference>
<feature type="compositionally biased region" description="Low complexity" evidence="1">
    <location>
        <begin position="568"/>
        <end position="580"/>
    </location>
</feature>
<dbReference type="PANTHER" id="PTHR13847:SF129">
    <property type="entry name" value="FAD DEPENDENT OXIDOREDUCTASE"/>
    <property type="match status" value="1"/>
</dbReference>
<organism evidence="3 4">
    <name type="scientific">Sporothrix schenckii (strain ATCC 58251 / de Perez 2211183)</name>
    <name type="common">Rose-picker's disease fungus</name>
    <dbReference type="NCBI Taxonomy" id="1391915"/>
    <lineage>
        <taxon>Eukaryota</taxon>
        <taxon>Fungi</taxon>
        <taxon>Dikarya</taxon>
        <taxon>Ascomycota</taxon>
        <taxon>Pezizomycotina</taxon>
        <taxon>Sordariomycetes</taxon>
        <taxon>Sordariomycetidae</taxon>
        <taxon>Ophiostomatales</taxon>
        <taxon>Ophiostomataceae</taxon>
        <taxon>Sporothrix</taxon>
    </lineage>
</organism>
<feature type="region of interest" description="Disordered" evidence="1">
    <location>
        <begin position="407"/>
        <end position="463"/>
    </location>
</feature>
<dbReference type="HOGENOM" id="CLU_022730_3_0_1"/>
<dbReference type="AlphaFoldDB" id="U7PV59"/>
<dbReference type="OrthoDB" id="429143at2759"/>
<name>U7PV59_SPOS1</name>
<dbReference type="Pfam" id="PF01266">
    <property type="entry name" value="DAO"/>
    <property type="match status" value="2"/>
</dbReference>
<evidence type="ECO:0000313" key="3">
    <source>
        <dbReference type="EMBL" id="ERS99457.1"/>
    </source>
</evidence>
<dbReference type="PANTHER" id="PTHR13847">
    <property type="entry name" value="SARCOSINE DEHYDROGENASE-RELATED"/>
    <property type="match status" value="1"/>
</dbReference>